<evidence type="ECO:0000256" key="4">
    <source>
        <dbReference type="ARBA" id="ARBA00023014"/>
    </source>
</evidence>
<dbReference type="Gene3D" id="2.102.10.10">
    <property type="entry name" value="Rieske [2Fe-2S] iron-sulphur domain"/>
    <property type="match status" value="1"/>
</dbReference>
<evidence type="ECO:0000256" key="1">
    <source>
        <dbReference type="ARBA" id="ARBA00022714"/>
    </source>
</evidence>
<dbReference type="InterPro" id="IPR005805">
    <property type="entry name" value="Rieske_Fe-S_prot_C"/>
</dbReference>
<keyword evidence="2" id="KW-0479">Metal-binding</keyword>
<evidence type="ECO:0000256" key="2">
    <source>
        <dbReference type="ARBA" id="ARBA00022723"/>
    </source>
</evidence>
<dbReference type="PROSITE" id="PS51296">
    <property type="entry name" value="RIESKE"/>
    <property type="match status" value="1"/>
</dbReference>
<comment type="caution">
    <text evidence="9">The sequence shown here is derived from an EMBL/GenBank/DDBJ whole genome shotgun (WGS) entry which is preliminary data.</text>
</comment>
<sequence>MHGRAVAQEQSPAARARPEKGDRLVFVAGPKAGQPVQADDIKQGNPQVLAWAMEPKSGVIRNASRLNQVLLLRLQPSELQEETRERSADGVMAYSAICTHAQCAVTEWRQEKGVLHCPCHASEFDPFAAGKVVGGPALRPLPTLPLSLEGGLLVVAGRFTGRVGSSQS</sequence>
<keyword evidence="3" id="KW-0408">Iron</keyword>
<evidence type="ECO:0000259" key="8">
    <source>
        <dbReference type="PROSITE" id="PS51296"/>
    </source>
</evidence>
<dbReference type="InterPro" id="IPR014349">
    <property type="entry name" value="Rieske_Fe-S_prot"/>
</dbReference>
<dbReference type="Proteomes" id="UP000603940">
    <property type="component" value="Unassembled WGS sequence"/>
</dbReference>
<evidence type="ECO:0000313" key="9">
    <source>
        <dbReference type="EMBL" id="MBC9175891.1"/>
    </source>
</evidence>
<dbReference type="InterPro" id="IPR017941">
    <property type="entry name" value="Rieske_2Fe-2S"/>
</dbReference>
<keyword evidence="1" id="KW-0001">2Fe-2S</keyword>
<dbReference type="PRINTS" id="PR00162">
    <property type="entry name" value="RIESKE"/>
</dbReference>
<proteinExistence type="predicted"/>
<dbReference type="EMBL" id="JACTUZ010000005">
    <property type="protein sequence ID" value="MBC9175891.1"/>
    <property type="molecule type" value="Genomic_DNA"/>
</dbReference>
<dbReference type="PANTHER" id="PTHR10134">
    <property type="entry name" value="CYTOCHROME B-C1 COMPLEX SUBUNIT RIESKE, MITOCHONDRIAL"/>
    <property type="match status" value="1"/>
</dbReference>
<protein>
    <submittedName>
        <fullName evidence="9">Rieske (2Fe-2S) protein</fullName>
    </submittedName>
</protein>
<dbReference type="SUPFAM" id="SSF50022">
    <property type="entry name" value="ISP domain"/>
    <property type="match status" value="1"/>
</dbReference>
<dbReference type="CDD" id="cd03467">
    <property type="entry name" value="Rieske"/>
    <property type="match status" value="1"/>
</dbReference>
<reference evidence="9 10" key="1">
    <citation type="journal article" date="2009" name="Int. J. Syst. Evol. Microbiol.">
        <title>Transfer of Teichococcus ludipueritiae and Muricoccus roseus to the genus Roseomonas, as Roseomonas ludipueritiae comb. nov. and Roseomonas rosea comb. nov., respectively, and emended description of the genus Roseomonas.</title>
        <authorList>
            <person name="Sanchez-Porro C."/>
            <person name="Gallego V."/>
            <person name="Busse H.J."/>
            <person name="Kampfer P."/>
            <person name="Ventosa A."/>
        </authorList>
    </citation>
    <scope>NUCLEOTIDE SEQUENCE [LARGE SCALE GENOMIC DNA]</scope>
    <source>
        <strain evidence="9 10">DSM 14915</strain>
    </source>
</reference>
<evidence type="ECO:0000256" key="3">
    <source>
        <dbReference type="ARBA" id="ARBA00023004"/>
    </source>
</evidence>
<evidence type="ECO:0000313" key="10">
    <source>
        <dbReference type="Proteomes" id="UP000603940"/>
    </source>
</evidence>
<keyword evidence="5" id="KW-1015">Disulfide bond</keyword>
<evidence type="ECO:0000256" key="5">
    <source>
        <dbReference type="ARBA" id="ARBA00023157"/>
    </source>
</evidence>
<keyword evidence="4" id="KW-0411">Iron-sulfur</keyword>
<evidence type="ECO:0000256" key="6">
    <source>
        <dbReference type="ARBA" id="ARBA00034078"/>
    </source>
</evidence>
<comment type="cofactor">
    <cofactor evidence="6">
        <name>[2Fe-2S] cluster</name>
        <dbReference type="ChEBI" id="CHEBI:190135"/>
    </cofactor>
</comment>
<feature type="region of interest" description="Disordered" evidence="7">
    <location>
        <begin position="1"/>
        <end position="23"/>
    </location>
</feature>
<keyword evidence="10" id="KW-1185">Reference proteome</keyword>
<gene>
    <name evidence="9" type="ORF">IBL25_02885</name>
</gene>
<feature type="domain" description="Rieske" evidence="8">
    <location>
        <begin position="86"/>
        <end position="155"/>
    </location>
</feature>
<dbReference type="InterPro" id="IPR036922">
    <property type="entry name" value="Rieske_2Fe-2S_sf"/>
</dbReference>
<name>A0ABR7R2D1_9PROT</name>
<dbReference type="Pfam" id="PF00355">
    <property type="entry name" value="Rieske"/>
    <property type="match status" value="1"/>
</dbReference>
<organism evidence="9 10">
    <name type="scientific">Pseudoroseomonas ludipueritiae</name>
    <dbReference type="NCBI Taxonomy" id="198093"/>
    <lineage>
        <taxon>Bacteria</taxon>
        <taxon>Pseudomonadati</taxon>
        <taxon>Pseudomonadota</taxon>
        <taxon>Alphaproteobacteria</taxon>
        <taxon>Acetobacterales</taxon>
        <taxon>Acetobacteraceae</taxon>
        <taxon>Pseudoroseomonas</taxon>
    </lineage>
</organism>
<accession>A0ABR7R2D1</accession>
<evidence type="ECO:0000256" key="7">
    <source>
        <dbReference type="SAM" id="MobiDB-lite"/>
    </source>
</evidence>